<dbReference type="STRING" id="1109443.G4TLK4"/>
<dbReference type="EMBL" id="CAFZ01000152">
    <property type="protein sequence ID" value="CCA72197.1"/>
    <property type="molecule type" value="Genomic_DNA"/>
</dbReference>
<keyword evidence="3 8" id="KW-0812">Transmembrane</keyword>
<comment type="similarity">
    <text evidence="7 8">Belongs to the SFT2 family.</text>
</comment>
<keyword evidence="5 8" id="KW-1133">Transmembrane helix</keyword>
<keyword evidence="10" id="KW-1185">Reference proteome</keyword>
<dbReference type="OrthoDB" id="660759at2759"/>
<feature type="transmembrane region" description="Helical" evidence="8">
    <location>
        <begin position="80"/>
        <end position="100"/>
    </location>
</feature>
<keyword evidence="4 8" id="KW-0653">Protein transport</keyword>
<evidence type="ECO:0000256" key="5">
    <source>
        <dbReference type="ARBA" id="ARBA00022989"/>
    </source>
</evidence>
<evidence type="ECO:0000256" key="7">
    <source>
        <dbReference type="ARBA" id="ARBA00025800"/>
    </source>
</evidence>
<feature type="transmembrane region" description="Helical" evidence="8">
    <location>
        <begin position="112"/>
        <end position="134"/>
    </location>
</feature>
<dbReference type="GO" id="GO:0000139">
    <property type="term" value="C:Golgi membrane"/>
    <property type="evidence" value="ECO:0007669"/>
    <property type="project" value="UniProtKB-SubCell"/>
</dbReference>
<comment type="function">
    <text evidence="8">Nonessential protein required for the fusion of transport vesicles derived from the endocytic pathway with the Golgi complex.</text>
</comment>
<dbReference type="InterPro" id="IPR007305">
    <property type="entry name" value="Vesicle_transpt_Got1/SFT2"/>
</dbReference>
<name>G4TLK4_SERID</name>
<evidence type="ECO:0000256" key="1">
    <source>
        <dbReference type="ARBA" id="ARBA00004141"/>
    </source>
</evidence>
<accession>G4TLK4</accession>
<evidence type="ECO:0000256" key="2">
    <source>
        <dbReference type="ARBA" id="ARBA00022448"/>
    </source>
</evidence>
<evidence type="ECO:0000256" key="3">
    <source>
        <dbReference type="ARBA" id="ARBA00022692"/>
    </source>
</evidence>
<evidence type="ECO:0000256" key="6">
    <source>
        <dbReference type="ARBA" id="ARBA00023136"/>
    </source>
</evidence>
<dbReference type="GO" id="GO:0015031">
    <property type="term" value="P:protein transport"/>
    <property type="evidence" value="ECO:0007669"/>
    <property type="project" value="UniProtKB-KW"/>
</dbReference>
<evidence type="ECO:0000256" key="4">
    <source>
        <dbReference type="ARBA" id="ARBA00022927"/>
    </source>
</evidence>
<proteinExistence type="inferred from homology"/>
<dbReference type="AlphaFoldDB" id="G4TLK4"/>
<dbReference type="InterPro" id="IPR011691">
    <property type="entry name" value="Vesicle_transpt_SFT2"/>
</dbReference>
<sequence length="215" mass="23314">MASNEQAFRSQLSQFRWARGSTNDSRPAATNAAANNNSGGFFSRTYNTISTTASGYIPLRSNERTNEEEAMFALSRWERLVGFIMCILGAAACFAIAFFIHLPFFALRPAKFATSITLGSILVMLGFMILIGPMNQIKHLISPERLPFSAAYIGSLVLTIYFSMVNPSYIGAIVAAVVQVGALLSYIAAYFPGGIQTLKFGAQMIMRGAGNILPV</sequence>
<organism evidence="9 10">
    <name type="scientific">Serendipita indica (strain DSM 11827)</name>
    <name type="common">Root endophyte fungus</name>
    <name type="synonym">Piriformospora indica</name>
    <dbReference type="NCBI Taxonomy" id="1109443"/>
    <lineage>
        <taxon>Eukaryota</taxon>
        <taxon>Fungi</taxon>
        <taxon>Dikarya</taxon>
        <taxon>Basidiomycota</taxon>
        <taxon>Agaricomycotina</taxon>
        <taxon>Agaricomycetes</taxon>
        <taxon>Sebacinales</taxon>
        <taxon>Serendipitaceae</taxon>
        <taxon>Serendipita</taxon>
    </lineage>
</organism>
<dbReference type="Pfam" id="PF04178">
    <property type="entry name" value="Got1"/>
    <property type="match status" value="1"/>
</dbReference>
<dbReference type="FunCoup" id="G4TLK4">
    <property type="interactions" value="198"/>
</dbReference>
<keyword evidence="2 8" id="KW-0813">Transport</keyword>
<evidence type="ECO:0000313" key="9">
    <source>
        <dbReference type="EMBL" id="CCA72197.1"/>
    </source>
</evidence>
<feature type="transmembrane region" description="Helical" evidence="8">
    <location>
        <begin position="170"/>
        <end position="191"/>
    </location>
</feature>
<reference evidence="9 10" key="1">
    <citation type="journal article" date="2011" name="PLoS Pathog.">
        <title>Endophytic Life Strategies Decoded by Genome and Transcriptome Analyses of the Mutualistic Root Symbiont Piriformospora indica.</title>
        <authorList>
            <person name="Zuccaro A."/>
            <person name="Lahrmann U."/>
            <person name="Guldener U."/>
            <person name="Langen G."/>
            <person name="Pfiffi S."/>
            <person name="Biedenkopf D."/>
            <person name="Wong P."/>
            <person name="Samans B."/>
            <person name="Grimm C."/>
            <person name="Basiewicz M."/>
            <person name="Murat C."/>
            <person name="Martin F."/>
            <person name="Kogel K.H."/>
        </authorList>
    </citation>
    <scope>NUCLEOTIDE SEQUENCE [LARGE SCALE GENOMIC DNA]</scope>
    <source>
        <strain evidence="9 10">DSM 11827</strain>
    </source>
</reference>
<evidence type="ECO:0000313" key="10">
    <source>
        <dbReference type="Proteomes" id="UP000007148"/>
    </source>
</evidence>
<gene>
    <name evidence="9" type="ORF">PIIN_06132</name>
</gene>
<protein>
    <recommendedName>
        <fullName evidence="8">Protein transport protein SFT2</fullName>
    </recommendedName>
</protein>
<dbReference type="Proteomes" id="UP000007148">
    <property type="component" value="Unassembled WGS sequence"/>
</dbReference>
<dbReference type="eggNOG" id="KOG2887">
    <property type="taxonomic scope" value="Eukaryota"/>
</dbReference>
<dbReference type="InParanoid" id="G4TLK4"/>
<dbReference type="GO" id="GO:0016192">
    <property type="term" value="P:vesicle-mediated transport"/>
    <property type="evidence" value="ECO:0007669"/>
    <property type="project" value="InterPro"/>
</dbReference>
<dbReference type="HOGENOM" id="CLU_099529_3_0_1"/>
<dbReference type="PANTHER" id="PTHR23137">
    <property type="entry name" value="VESICLE TRANSPORT PROTEIN-RELATED"/>
    <property type="match status" value="1"/>
</dbReference>
<dbReference type="PANTHER" id="PTHR23137:SF36">
    <property type="entry name" value="VESICLE TRANSPORT PROTEIN SFT2C"/>
    <property type="match status" value="1"/>
</dbReference>
<keyword evidence="8" id="KW-0333">Golgi apparatus</keyword>
<evidence type="ECO:0000256" key="8">
    <source>
        <dbReference type="RuleBase" id="RU363111"/>
    </source>
</evidence>
<comment type="caution">
    <text evidence="9">The sequence shown here is derived from an EMBL/GenBank/DDBJ whole genome shotgun (WGS) entry which is preliminary data.</text>
</comment>
<dbReference type="OMA" id="GLMFFTR"/>
<feature type="transmembrane region" description="Helical" evidence="8">
    <location>
        <begin position="146"/>
        <end position="164"/>
    </location>
</feature>
<comment type="subcellular location">
    <subcellularLocation>
        <location evidence="8">Golgi apparatus membrane</location>
        <topology evidence="8">Multi-pass membrane protein</topology>
    </subcellularLocation>
    <subcellularLocation>
        <location evidence="1">Membrane</location>
        <topology evidence="1">Multi-pass membrane protein</topology>
    </subcellularLocation>
</comment>
<keyword evidence="6 8" id="KW-0472">Membrane</keyword>